<keyword evidence="2" id="KW-1133">Transmembrane helix</keyword>
<evidence type="ECO:0000313" key="4">
    <source>
        <dbReference type="Proteomes" id="UP000305233"/>
    </source>
</evidence>
<dbReference type="EMBL" id="SSWH01000003">
    <property type="protein sequence ID" value="THJ67459.1"/>
    <property type="molecule type" value="Genomic_DNA"/>
</dbReference>
<dbReference type="RefSeq" id="WP_136453397.1">
    <property type="nucleotide sequence ID" value="NZ_SSWH01000003.1"/>
</dbReference>
<feature type="transmembrane region" description="Helical" evidence="2">
    <location>
        <begin position="138"/>
        <end position="156"/>
    </location>
</feature>
<name>A0A4V3Z5S3_9MICC</name>
<dbReference type="OrthoDB" id="3838061at2"/>
<accession>A0A4V3Z5S3</accession>
<feature type="compositionally biased region" description="Pro residues" evidence="1">
    <location>
        <begin position="13"/>
        <end position="33"/>
    </location>
</feature>
<feature type="transmembrane region" description="Helical" evidence="2">
    <location>
        <begin position="53"/>
        <end position="72"/>
    </location>
</feature>
<evidence type="ECO:0000256" key="1">
    <source>
        <dbReference type="SAM" id="MobiDB-lite"/>
    </source>
</evidence>
<keyword evidence="4" id="KW-1185">Reference proteome</keyword>
<dbReference type="Proteomes" id="UP000305233">
    <property type="component" value="Unassembled WGS sequence"/>
</dbReference>
<dbReference type="AlphaFoldDB" id="A0A4V3Z5S3"/>
<evidence type="ECO:0000313" key="3">
    <source>
        <dbReference type="EMBL" id="THJ67459.1"/>
    </source>
</evidence>
<organism evidence="3 4">
    <name type="scientific">Arthrobacter echini</name>
    <dbReference type="NCBI Taxonomy" id="1529066"/>
    <lineage>
        <taxon>Bacteria</taxon>
        <taxon>Bacillati</taxon>
        <taxon>Actinomycetota</taxon>
        <taxon>Actinomycetes</taxon>
        <taxon>Micrococcales</taxon>
        <taxon>Micrococcaceae</taxon>
        <taxon>Arthrobacter</taxon>
    </lineage>
</organism>
<comment type="caution">
    <text evidence="3">The sequence shown here is derived from an EMBL/GenBank/DDBJ whole genome shotgun (WGS) entry which is preliminary data.</text>
</comment>
<feature type="region of interest" description="Disordered" evidence="1">
    <location>
        <begin position="1"/>
        <end position="43"/>
    </location>
</feature>
<protein>
    <submittedName>
        <fullName evidence="3">Uncharacterized protein</fullName>
    </submittedName>
</protein>
<evidence type="ECO:0000256" key="2">
    <source>
        <dbReference type="SAM" id="Phobius"/>
    </source>
</evidence>
<keyword evidence="2" id="KW-0812">Transmembrane</keyword>
<sequence>MSTYNSSAAPGPKGLPPVPPVEPPVPPHEPPSDPAVGEAKSRSVRRAVGPARLARIILGTLLAVLLIVTWVSGTRSADEVGSAEDWAVDLASASTVNDLNNAEAQGAPQQAVVSGWYANELAVIQAEQNTHLALRTTTNGTLLLLLGLGIAGEVIIRGAERVRRPRTAPLRSGPPS</sequence>
<gene>
    <name evidence="3" type="ORF">E8P82_05020</name>
</gene>
<keyword evidence="2" id="KW-0472">Membrane</keyword>
<reference evidence="3 4" key="1">
    <citation type="submission" date="2019-04" db="EMBL/GenBank/DDBJ databases">
        <authorList>
            <person name="Liu Q."/>
            <person name="Xin Y.-H."/>
        </authorList>
    </citation>
    <scope>NUCLEOTIDE SEQUENCE [LARGE SCALE GENOMIC DNA]</scope>
    <source>
        <strain evidence="3 4">AM23</strain>
    </source>
</reference>
<proteinExistence type="predicted"/>